<evidence type="ECO:0000256" key="3">
    <source>
        <dbReference type="ARBA" id="ARBA00022989"/>
    </source>
</evidence>
<dbReference type="Gene3D" id="1.20.1530.20">
    <property type="match status" value="1"/>
</dbReference>
<feature type="transmembrane region" description="Helical" evidence="5">
    <location>
        <begin position="228"/>
        <end position="250"/>
    </location>
</feature>
<sequence>MLRKFNSFIEKWMALVTPTCLLLGVCFPDIAKCGLPYVPAVFAFMTFAGALKSRFKDVANVFRHPGSLLIIMLLVHVVIPTAACGAGHLFFGNNMELITGMVLEFAVPTAVVSLMWVTIYDGNSPLSLSLVVLDTVLAPFLIPATLKILLGSAVIIDPARMMRELIFMVALPAVVAMVLNQITDGKVMETWPGKLAPFSKLALIFVVTSNSSKVAPYIRDMNMQRVKVALAILVLAASGYALGWFVAYIFRKDRSTAVSMMYGTGMRNISAGAVIAAAYFPGEVMFPVMIGTLFQQVLAALFGKLLAQKKEKQEFC</sequence>
<feature type="transmembrane region" description="Helical" evidence="5">
    <location>
        <begin position="131"/>
        <end position="155"/>
    </location>
</feature>
<evidence type="ECO:0000313" key="6">
    <source>
        <dbReference type="EMBL" id="CUN54205.1"/>
    </source>
</evidence>
<feature type="transmembrane region" description="Helical" evidence="5">
    <location>
        <begin position="161"/>
        <end position="179"/>
    </location>
</feature>
<keyword evidence="3 5" id="KW-1133">Transmembrane helix</keyword>
<dbReference type="GO" id="GO:0016020">
    <property type="term" value="C:membrane"/>
    <property type="evidence" value="ECO:0007669"/>
    <property type="project" value="UniProtKB-SubCell"/>
</dbReference>
<proteinExistence type="predicted"/>
<accession>A0A173XUF3</accession>
<dbReference type="InterPro" id="IPR004710">
    <property type="entry name" value="Bilac:Na_transpt"/>
</dbReference>
<gene>
    <name evidence="6" type="ORF">ERS852395_00636</name>
</gene>
<evidence type="ECO:0000256" key="4">
    <source>
        <dbReference type="ARBA" id="ARBA00023136"/>
    </source>
</evidence>
<dbReference type="InterPro" id="IPR038770">
    <property type="entry name" value="Na+/solute_symporter_sf"/>
</dbReference>
<feature type="transmembrane region" description="Helical" evidence="5">
    <location>
        <begin position="67"/>
        <end position="91"/>
    </location>
</feature>
<keyword evidence="2 5" id="KW-0812">Transmembrane</keyword>
<reference evidence="6 7" key="1">
    <citation type="submission" date="2015-09" db="EMBL/GenBank/DDBJ databases">
        <authorList>
            <consortium name="Pathogen Informatics"/>
        </authorList>
    </citation>
    <scope>NUCLEOTIDE SEQUENCE [LARGE SCALE GENOMIC DNA]</scope>
    <source>
        <strain evidence="6 7">2789STDY5608838</strain>
    </source>
</reference>
<evidence type="ECO:0000256" key="2">
    <source>
        <dbReference type="ARBA" id="ARBA00022692"/>
    </source>
</evidence>
<dbReference type="Pfam" id="PF01758">
    <property type="entry name" value="SBF"/>
    <property type="match status" value="1"/>
</dbReference>
<dbReference type="AlphaFoldDB" id="A0A173XUF3"/>
<dbReference type="Proteomes" id="UP000095447">
    <property type="component" value="Unassembled WGS sequence"/>
</dbReference>
<keyword evidence="4 5" id="KW-0472">Membrane</keyword>
<organism evidence="6 7">
    <name type="scientific">Blautia obeum</name>
    <dbReference type="NCBI Taxonomy" id="40520"/>
    <lineage>
        <taxon>Bacteria</taxon>
        <taxon>Bacillati</taxon>
        <taxon>Bacillota</taxon>
        <taxon>Clostridia</taxon>
        <taxon>Lachnospirales</taxon>
        <taxon>Lachnospiraceae</taxon>
        <taxon>Blautia</taxon>
    </lineage>
</organism>
<protein>
    <submittedName>
        <fullName evidence="6">Bile acid transporter</fullName>
    </submittedName>
</protein>
<feature type="transmembrane region" description="Helical" evidence="5">
    <location>
        <begin position="97"/>
        <end position="119"/>
    </location>
</feature>
<comment type="subcellular location">
    <subcellularLocation>
        <location evidence="1">Membrane</location>
        <topology evidence="1">Multi-pass membrane protein</topology>
    </subcellularLocation>
</comment>
<dbReference type="EMBL" id="CYZA01000002">
    <property type="protein sequence ID" value="CUN54205.1"/>
    <property type="molecule type" value="Genomic_DNA"/>
</dbReference>
<dbReference type="PANTHER" id="PTHR10361:SF28">
    <property type="entry name" value="P3 PROTEIN-RELATED"/>
    <property type="match status" value="1"/>
</dbReference>
<evidence type="ECO:0000256" key="5">
    <source>
        <dbReference type="SAM" id="Phobius"/>
    </source>
</evidence>
<dbReference type="InterPro" id="IPR002657">
    <property type="entry name" value="BilAc:Na_symport/Acr3"/>
</dbReference>
<evidence type="ECO:0000256" key="1">
    <source>
        <dbReference type="ARBA" id="ARBA00004141"/>
    </source>
</evidence>
<dbReference type="PANTHER" id="PTHR10361">
    <property type="entry name" value="SODIUM-BILE ACID COTRANSPORTER"/>
    <property type="match status" value="1"/>
</dbReference>
<dbReference type="RefSeq" id="WP_055052694.1">
    <property type="nucleotide sequence ID" value="NZ_CYZA01000002.1"/>
</dbReference>
<name>A0A173XUF3_9FIRM</name>
<evidence type="ECO:0000313" key="7">
    <source>
        <dbReference type="Proteomes" id="UP000095447"/>
    </source>
</evidence>